<dbReference type="InterPro" id="IPR037481">
    <property type="entry name" value="LacX"/>
</dbReference>
<dbReference type="EMBL" id="JBEPLO010000003">
    <property type="protein sequence ID" value="MET3557336.1"/>
    <property type="molecule type" value="Genomic_DNA"/>
</dbReference>
<name>A0ABV2FFJ5_9STRE</name>
<dbReference type="InterPro" id="IPR008183">
    <property type="entry name" value="Aldose_1/G6P_1-epimerase"/>
</dbReference>
<dbReference type="RefSeq" id="WP_354364088.1">
    <property type="nucleotide sequence ID" value="NZ_JBEPLO010000003.1"/>
</dbReference>
<dbReference type="PANTHER" id="PTHR11122">
    <property type="entry name" value="APOSPORY-ASSOCIATED PROTEIN C-RELATED"/>
    <property type="match status" value="1"/>
</dbReference>
<evidence type="ECO:0000313" key="2">
    <source>
        <dbReference type="Proteomes" id="UP001549122"/>
    </source>
</evidence>
<dbReference type="Pfam" id="PF01263">
    <property type="entry name" value="Aldose_epim"/>
    <property type="match status" value="1"/>
</dbReference>
<dbReference type="PANTHER" id="PTHR11122:SF13">
    <property type="entry name" value="GLUCOSE-6-PHOSPHATE 1-EPIMERASE"/>
    <property type="match status" value="1"/>
</dbReference>
<protein>
    <submittedName>
        <fullName evidence="1">Galactose mutarotase-like enzyme</fullName>
    </submittedName>
</protein>
<dbReference type="CDD" id="cd09024">
    <property type="entry name" value="Aldose_epim_lacX"/>
    <property type="match status" value="1"/>
</dbReference>
<gene>
    <name evidence="1" type="ORF">ABID29_000445</name>
</gene>
<accession>A0ABV2FFJ5</accession>
<reference evidence="1 2" key="1">
    <citation type="submission" date="2024-06" db="EMBL/GenBank/DDBJ databases">
        <title>Genomic Encyclopedia of Type Strains, Phase IV (KMG-IV): sequencing the most valuable type-strain genomes for metagenomic binning, comparative biology and taxonomic classification.</title>
        <authorList>
            <person name="Goeker M."/>
        </authorList>
    </citation>
    <scope>NUCLEOTIDE SEQUENCE [LARGE SCALE GENOMIC DNA]</scope>
    <source>
        <strain evidence="1 2">DSM 28303</strain>
    </source>
</reference>
<proteinExistence type="predicted"/>
<evidence type="ECO:0000313" key="1">
    <source>
        <dbReference type="EMBL" id="MET3557336.1"/>
    </source>
</evidence>
<sequence length="291" mass="32902">MYQLKNDHLRLLVTDQGAMLTSIQSVTGLEYLWQGDPAHWAGQAPICFPICGGLRHGRAVTRSQKAIVLGRHGFARNSRFDLVEQEADRLLFRLQSNSETLSMFPFEFALEIQYRLVDDYVRVTYAVTNPAAEVLPFFIGGHPAFNCPIEEHLDFSDYDVRFDQEIATQVLSNCEGGLLSSENRVQLDFDGRHLPLKQELFKDGALIFDQITSKAVTLTSPKGSHGLELTYPDFKNLLIWSSGTNAPFVALEPWNGLATLIEESDIFEEKRDLQLALPGETKAYTYSMRFF</sequence>
<comment type="caution">
    <text evidence="1">The sequence shown here is derived from an EMBL/GenBank/DDBJ whole genome shotgun (WGS) entry which is preliminary data.</text>
</comment>
<dbReference type="Proteomes" id="UP001549122">
    <property type="component" value="Unassembled WGS sequence"/>
</dbReference>
<keyword evidence="2" id="KW-1185">Reference proteome</keyword>
<dbReference type="InterPro" id="IPR014718">
    <property type="entry name" value="GH-type_carb-bd"/>
</dbReference>
<organism evidence="1 2">
    <name type="scientific">Streptococcus rupicaprae</name>
    <dbReference type="NCBI Taxonomy" id="759619"/>
    <lineage>
        <taxon>Bacteria</taxon>
        <taxon>Bacillati</taxon>
        <taxon>Bacillota</taxon>
        <taxon>Bacilli</taxon>
        <taxon>Lactobacillales</taxon>
        <taxon>Streptococcaceae</taxon>
        <taxon>Streptococcus</taxon>
    </lineage>
</organism>
<dbReference type="Gene3D" id="2.70.98.10">
    <property type="match status" value="1"/>
</dbReference>
<dbReference type="SUPFAM" id="SSF74650">
    <property type="entry name" value="Galactose mutarotase-like"/>
    <property type="match status" value="1"/>
</dbReference>
<dbReference type="InterPro" id="IPR011013">
    <property type="entry name" value="Gal_mutarotase_sf_dom"/>
</dbReference>